<name>A0A0D0BXH3_9AGAM</name>
<keyword evidence="2" id="KW-0472">Membrane</keyword>
<keyword evidence="2" id="KW-0812">Transmembrane</keyword>
<evidence type="ECO:0000256" key="1">
    <source>
        <dbReference type="SAM" id="MobiDB-lite"/>
    </source>
</evidence>
<evidence type="ECO:0000256" key="2">
    <source>
        <dbReference type="SAM" id="Phobius"/>
    </source>
</evidence>
<dbReference type="OrthoDB" id="4093673at2759"/>
<keyword evidence="4" id="KW-1185">Reference proteome</keyword>
<dbReference type="AlphaFoldDB" id="A0A0D0BXH3"/>
<dbReference type="InterPro" id="IPR057394">
    <property type="entry name" value="PIGBOS1"/>
</dbReference>
<gene>
    <name evidence="3" type="ORF">CY34DRAFT_799114</name>
</gene>
<proteinExistence type="predicted"/>
<protein>
    <submittedName>
        <fullName evidence="3">Unplaced genomic scaffold CY34scaffold_14, whole genome shotgun sequence</fullName>
    </submittedName>
</protein>
<reference evidence="4" key="2">
    <citation type="submission" date="2015-01" db="EMBL/GenBank/DDBJ databases">
        <title>Evolutionary Origins and Diversification of the Mycorrhizal Mutualists.</title>
        <authorList>
            <consortium name="DOE Joint Genome Institute"/>
            <consortium name="Mycorrhizal Genomics Consortium"/>
            <person name="Kohler A."/>
            <person name="Kuo A."/>
            <person name="Nagy L.G."/>
            <person name="Floudas D."/>
            <person name="Copeland A."/>
            <person name="Barry K.W."/>
            <person name="Cichocki N."/>
            <person name="Veneault-Fourrey C."/>
            <person name="LaButti K."/>
            <person name="Lindquist E.A."/>
            <person name="Lipzen A."/>
            <person name="Lundell T."/>
            <person name="Morin E."/>
            <person name="Murat C."/>
            <person name="Riley R."/>
            <person name="Ohm R."/>
            <person name="Sun H."/>
            <person name="Tunlid A."/>
            <person name="Henrissat B."/>
            <person name="Grigoriev I.V."/>
            <person name="Hibbett D.S."/>
            <person name="Martin F."/>
        </authorList>
    </citation>
    <scope>NUCLEOTIDE SEQUENCE [LARGE SCALE GENOMIC DNA]</scope>
    <source>
        <strain evidence="4">UH-Slu-Lm8-n1</strain>
    </source>
</reference>
<dbReference type="InParanoid" id="A0A0D0BXH3"/>
<sequence length="64" mass="6725">MLRRFTPYIVAGLAGVASGIYIFKPLFEEAAANRKPVLPINTSTSPEALGKSPASSPSPHSSPK</sequence>
<reference evidence="3 4" key="1">
    <citation type="submission" date="2014-04" db="EMBL/GenBank/DDBJ databases">
        <authorList>
            <consortium name="DOE Joint Genome Institute"/>
            <person name="Kuo A."/>
            <person name="Ruytinx J."/>
            <person name="Rineau F."/>
            <person name="Colpaert J."/>
            <person name="Kohler A."/>
            <person name="Nagy L.G."/>
            <person name="Floudas D."/>
            <person name="Copeland A."/>
            <person name="Barry K.W."/>
            <person name="Cichocki N."/>
            <person name="Veneault-Fourrey C."/>
            <person name="LaButti K."/>
            <person name="Lindquist E.A."/>
            <person name="Lipzen A."/>
            <person name="Lundell T."/>
            <person name="Morin E."/>
            <person name="Murat C."/>
            <person name="Sun H."/>
            <person name="Tunlid A."/>
            <person name="Henrissat B."/>
            <person name="Grigoriev I.V."/>
            <person name="Hibbett D.S."/>
            <person name="Martin F."/>
            <person name="Nordberg H.P."/>
            <person name="Cantor M.N."/>
            <person name="Hua S.X."/>
        </authorList>
    </citation>
    <scope>NUCLEOTIDE SEQUENCE [LARGE SCALE GENOMIC DNA]</scope>
    <source>
        <strain evidence="3 4">UH-Slu-Lm8-n1</strain>
    </source>
</reference>
<feature type="transmembrane region" description="Helical" evidence="2">
    <location>
        <begin position="6"/>
        <end position="27"/>
    </location>
</feature>
<evidence type="ECO:0000313" key="3">
    <source>
        <dbReference type="EMBL" id="KIK47603.1"/>
    </source>
</evidence>
<accession>A0A0D0BXH3</accession>
<dbReference type="EMBL" id="KN835145">
    <property type="protein sequence ID" value="KIK47603.1"/>
    <property type="molecule type" value="Genomic_DNA"/>
</dbReference>
<keyword evidence="2" id="KW-1133">Transmembrane helix</keyword>
<dbReference type="HOGENOM" id="CLU_2869128_0_0_1"/>
<dbReference type="Pfam" id="PF23670">
    <property type="entry name" value="PIGBOS1"/>
    <property type="match status" value="1"/>
</dbReference>
<dbReference type="Proteomes" id="UP000054485">
    <property type="component" value="Unassembled WGS sequence"/>
</dbReference>
<evidence type="ECO:0000313" key="4">
    <source>
        <dbReference type="Proteomes" id="UP000054485"/>
    </source>
</evidence>
<organism evidence="3 4">
    <name type="scientific">Suillus luteus UH-Slu-Lm8-n1</name>
    <dbReference type="NCBI Taxonomy" id="930992"/>
    <lineage>
        <taxon>Eukaryota</taxon>
        <taxon>Fungi</taxon>
        <taxon>Dikarya</taxon>
        <taxon>Basidiomycota</taxon>
        <taxon>Agaricomycotina</taxon>
        <taxon>Agaricomycetes</taxon>
        <taxon>Agaricomycetidae</taxon>
        <taxon>Boletales</taxon>
        <taxon>Suillineae</taxon>
        <taxon>Suillaceae</taxon>
        <taxon>Suillus</taxon>
    </lineage>
</organism>
<feature type="region of interest" description="Disordered" evidence="1">
    <location>
        <begin position="38"/>
        <end position="64"/>
    </location>
</feature>
<feature type="compositionally biased region" description="Low complexity" evidence="1">
    <location>
        <begin position="52"/>
        <end position="64"/>
    </location>
</feature>